<evidence type="ECO:0000313" key="11">
    <source>
        <dbReference type="Proteomes" id="UP000184267"/>
    </source>
</evidence>
<name>A0A1M2W6V9_TRAPU</name>
<dbReference type="STRING" id="154538.A0A1M2W6V9"/>
<accession>A0A1M2W6V9</accession>
<keyword evidence="3" id="KW-0645">Protease</keyword>
<keyword evidence="6" id="KW-0378">Hydrolase</keyword>
<dbReference type="InterPro" id="IPR017149">
    <property type="entry name" value="GSH_degradosome_Dug2"/>
</dbReference>
<dbReference type="PROSITE" id="PS50294">
    <property type="entry name" value="WD_REPEATS_REGION"/>
    <property type="match status" value="1"/>
</dbReference>
<dbReference type="PANTHER" id="PTHR43270">
    <property type="entry name" value="BETA-ALA-HIS DIPEPTIDASE"/>
    <property type="match status" value="1"/>
</dbReference>
<keyword evidence="5" id="KW-0677">Repeat</keyword>
<dbReference type="PANTHER" id="PTHR43270:SF8">
    <property type="entry name" value="DI- AND TRIPEPTIDASE DUG2-RELATED"/>
    <property type="match status" value="1"/>
</dbReference>
<dbReference type="InterPro" id="IPR036322">
    <property type="entry name" value="WD40_repeat_dom_sf"/>
</dbReference>
<dbReference type="SMART" id="SM00320">
    <property type="entry name" value="WD40"/>
    <property type="match status" value="6"/>
</dbReference>
<evidence type="ECO:0000256" key="8">
    <source>
        <dbReference type="SAM" id="MobiDB-lite"/>
    </source>
</evidence>
<feature type="domain" description="Peptidase M20 dimerisation" evidence="9">
    <location>
        <begin position="699"/>
        <end position="841"/>
    </location>
</feature>
<evidence type="ECO:0000256" key="2">
    <source>
        <dbReference type="ARBA" id="ARBA00022574"/>
    </source>
</evidence>
<keyword evidence="11" id="KW-1185">Reference proteome</keyword>
<dbReference type="InterPro" id="IPR001680">
    <property type="entry name" value="WD40_rpt"/>
</dbReference>
<evidence type="ECO:0000256" key="3">
    <source>
        <dbReference type="ARBA" id="ARBA00022670"/>
    </source>
</evidence>
<proteinExistence type="inferred from homology"/>
<dbReference type="InterPro" id="IPR019775">
    <property type="entry name" value="WD40_repeat_CS"/>
</dbReference>
<dbReference type="GO" id="GO:0046872">
    <property type="term" value="F:metal ion binding"/>
    <property type="evidence" value="ECO:0007669"/>
    <property type="project" value="UniProtKB-KW"/>
</dbReference>
<dbReference type="PROSITE" id="PS50082">
    <property type="entry name" value="WD_REPEATS_2"/>
    <property type="match status" value="4"/>
</dbReference>
<dbReference type="Pfam" id="PF01546">
    <property type="entry name" value="Peptidase_M20"/>
    <property type="match status" value="1"/>
</dbReference>
<comment type="similarity">
    <text evidence="1">Belongs to the peptidase M20A family.</text>
</comment>
<dbReference type="EMBL" id="MNAD01000149">
    <property type="protein sequence ID" value="OJT15563.1"/>
    <property type="molecule type" value="Genomic_DNA"/>
</dbReference>
<dbReference type="Gene3D" id="2.130.10.10">
    <property type="entry name" value="YVTN repeat-like/Quinoprotein amine dehydrogenase"/>
    <property type="match status" value="2"/>
</dbReference>
<dbReference type="Gene3D" id="3.40.630.10">
    <property type="entry name" value="Zn peptidases"/>
    <property type="match status" value="1"/>
</dbReference>
<dbReference type="InterPro" id="IPR002933">
    <property type="entry name" value="Peptidase_M20"/>
</dbReference>
<feature type="repeat" description="WD" evidence="7">
    <location>
        <begin position="80"/>
        <end position="115"/>
    </location>
</feature>
<reference evidence="10 11" key="1">
    <citation type="submission" date="2016-10" db="EMBL/GenBank/DDBJ databases">
        <title>Genome sequence of the basidiomycete white-rot fungus Trametes pubescens.</title>
        <authorList>
            <person name="Makela M.R."/>
            <person name="Granchi Z."/>
            <person name="Peng M."/>
            <person name="De Vries R.P."/>
            <person name="Grigoriev I."/>
            <person name="Riley R."/>
            <person name="Hilden K."/>
        </authorList>
    </citation>
    <scope>NUCLEOTIDE SEQUENCE [LARGE SCALE GENOMIC DNA]</scope>
    <source>
        <strain evidence="10 11">FBCC735</strain>
    </source>
</reference>
<evidence type="ECO:0000256" key="4">
    <source>
        <dbReference type="ARBA" id="ARBA00022723"/>
    </source>
</evidence>
<dbReference type="AlphaFoldDB" id="A0A1M2W6V9"/>
<evidence type="ECO:0000256" key="1">
    <source>
        <dbReference type="ARBA" id="ARBA00006247"/>
    </source>
</evidence>
<dbReference type="InterPro" id="IPR015943">
    <property type="entry name" value="WD40/YVTN_repeat-like_dom_sf"/>
</dbReference>
<dbReference type="Proteomes" id="UP000184267">
    <property type="component" value="Unassembled WGS sequence"/>
</dbReference>
<feature type="repeat" description="WD" evidence="7">
    <location>
        <begin position="48"/>
        <end position="70"/>
    </location>
</feature>
<dbReference type="PRINTS" id="PR00320">
    <property type="entry name" value="GPROTEINBRPT"/>
</dbReference>
<sequence>MPPYSFFSGQPPPAPVANLVASLSRPVLSIDRQPKLFHSLQQEHNSVLSLAADDESIYTGSQDGQISIWDKTTFKLRAVLKGHNGSVLALEYAPDKHWLFSASGDSTIRVWNTRNHVPLYLVHPHLETDSGDLFSLVWCPQLQTIYFGCQNTSLQSFSFSAPTLEHASFGISLPSDGSIHSGTSTPTSISRKAHKFFDSYPQYTRRPADLNARNPTCASCLPTSASGALATSVSSSSPSSGPSTPPQDACVQDDSVKAPLATLHVLPENVVFSAHYGYVYCMALLPSNREGSDDAFYEDTHDGSLQLVTGSGDSTVKLWQLPHGRTQGAAPQLLHTFDCGAGAVLALAVRGDTVYAGCQDGLVKVWDLETRTLVRTLLVVENVDILSMSMLHSDLYVCSANGDIQRWSASFDLVGSWRAHDGIILSSIITRFPAEDKVVAQEQGKSERFALVTGGNDDMIKVSSGLPRVRRESGGCGVLTDDMQVWEVAPPRSDRHALSELSRFGNTTDISKSINDILVYALTKFVGIPSVSNSPVHKEDCRQAAIWLRKCFTQLGAEASLLPTGETTNPLVLATFHGTRTSAKRPRILFYGHYDVISARPTGWTSDPFTLTGRNGYLYGRGATDNKGPIMAVACAAADLLARRALGVDLVLLVEGEEEAGSGGFAEAVKRHKDAIGPIDSILVSNSTWIAEDTPCITYGLRGVVHCNVEIANDGPDLHSGVDGGSAREPMLDMVKLLGTLTDSSNRVAIPDFYDRVRSLTEDERQLYKVLSSVTQTPASLLAARWREPSLTIHNVEVSGPRNSTVIPSKVRAHISVRIVPDQALEAIAAAVQEHLRTEFGRMRSPNTLNVTIDQTADWWLGSLDDPWFLALESAVKDEWGVDPLRIREGGSIPSVPYLEKEFSCHALHLPLGQSSDQAHLPDERISLSNLRRGKRVVERFLANVASTPSPSPVPPSVDV</sequence>
<protein>
    <recommendedName>
        <fullName evidence="9">Peptidase M20 dimerisation domain-containing protein</fullName>
    </recommendedName>
</protein>
<feature type="compositionally biased region" description="Low complexity" evidence="8">
    <location>
        <begin position="231"/>
        <end position="242"/>
    </location>
</feature>
<feature type="region of interest" description="Disordered" evidence="8">
    <location>
        <begin position="231"/>
        <end position="251"/>
    </location>
</feature>
<evidence type="ECO:0000313" key="10">
    <source>
        <dbReference type="EMBL" id="OJT15563.1"/>
    </source>
</evidence>
<dbReference type="GO" id="GO:0006751">
    <property type="term" value="P:glutathione catabolic process"/>
    <property type="evidence" value="ECO:0007669"/>
    <property type="project" value="InterPro"/>
</dbReference>
<dbReference type="OMA" id="HATVCVD"/>
<feature type="repeat" description="WD" evidence="7">
    <location>
        <begin position="307"/>
        <end position="329"/>
    </location>
</feature>
<keyword evidence="2 7" id="KW-0853">WD repeat</keyword>
<dbReference type="PROSITE" id="PS00678">
    <property type="entry name" value="WD_REPEATS_1"/>
    <property type="match status" value="1"/>
</dbReference>
<gene>
    <name evidence="10" type="ORF">TRAPUB_6310</name>
</gene>
<dbReference type="SUPFAM" id="SSF50978">
    <property type="entry name" value="WD40 repeat-like"/>
    <property type="match status" value="1"/>
</dbReference>
<dbReference type="InterPro" id="IPR051458">
    <property type="entry name" value="Cyt/Met_Dipeptidase"/>
</dbReference>
<evidence type="ECO:0000256" key="5">
    <source>
        <dbReference type="ARBA" id="ARBA00022737"/>
    </source>
</evidence>
<feature type="repeat" description="WD" evidence="7">
    <location>
        <begin position="351"/>
        <end position="376"/>
    </location>
</feature>
<dbReference type="InterPro" id="IPR020472">
    <property type="entry name" value="WD40_PAC1"/>
</dbReference>
<keyword evidence="4" id="KW-0479">Metal-binding</keyword>
<dbReference type="Pfam" id="PF00400">
    <property type="entry name" value="WD40"/>
    <property type="match status" value="4"/>
</dbReference>
<evidence type="ECO:0000256" key="6">
    <source>
        <dbReference type="ARBA" id="ARBA00022801"/>
    </source>
</evidence>
<dbReference type="GO" id="GO:0006508">
    <property type="term" value="P:proteolysis"/>
    <property type="evidence" value="ECO:0007669"/>
    <property type="project" value="UniProtKB-KW"/>
</dbReference>
<evidence type="ECO:0000259" key="9">
    <source>
        <dbReference type="Pfam" id="PF07687"/>
    </source>
</evidence>
<dbReference type="InterPro" id="IPR011650">
    <property type="entry name" value="Peptidase_M20_dimer"/>
</dbReference>
<dbReference type="OrthoDB" id="7832001at2759"/>
<dbReference type="Pfam" id="PF07687">
    <property type="entry name" value="M20_dimer"/>
    <property type="match status" value="1"/>
</dbReference>
<dbReference type="GO" id="GO:0008233">
    <property type="term" value="F:peptidase activity"/>
    <property type="evidence" value="ECO:0007669"/>
    <property type="project" value="UniProtKB-KW"/>
</dbReference>
<comment type="caution">
    <text evidence="10">The sequence shown here is derived from an EMBL/GenBank/DDBJ whole genome shotgun (WGS) entry which is preliminary data.</text>
</comment>
<dbReference type="PIRSF" id="PIRSF037237">
    <property type="entry name" value="Peptidase_WD_repeats_DUG2"/>
    <property type="match status" value="1"/>
</dbReference>
<dbReference type="SUPFAM" id="SSF53187">
    <property type="entry name" value="Zn-dependent exopeptidases"/>
    <property type="match status" value="1"/>
</dbReference>
<evidence type="ECO:0000256" key="7">
    <source>
        <dbReference type="PROSITE-ProRule" id="PRU00221"/>
    </source>
</evidence>
<dbReference type="Gene3D" id="3.30.70.360">
    <property type="match status" value="1"/>
</dbReference>
<organism evidence="10 11">
    <name type="scientific">Trametes pubescens</name>
    <name type="common">White-rot fungus</name>
    <dbReference type="NCBI Taxonomy" id="154538"/>
    <lineage>
        <taxon>Eukaryota</taxon>
        <taxon>Fungi</taxon>
        <taxon>Dikarya</taxon>
        <taxon>Basidiomycota</taxon>
        <taxon>Agaricomycotina</taxon>
        <taxon>Agaricomycetes</taxon>
        <taxon>Polyporales</taxon>
        <taxon>Polyporaceae</taxon>
        <taxon>Trametes</taxon>
    </lineage>
</organism>